<feature type="compositionally biased region" description="Basic and acidic residues" evidence="1">
    <location>
        <begin position="43"/>
        <end position="84"/>
    </location>
</feature>
<dbReference type="PANTHER" id="PTHR31589">
    <property type="entry name" value="PROTEIN, PUTATIVE (DUF239)-RELATED-RELATED"/>
    <property type="match status" value="1"/>
</dbReference>
<dbReference type="AlphaFoldDB" id="B9G0V0"/>
<dbReference type="InterPro" id="IPR053168">
    <property type="entry name" value="Glutamic_endopeptidase"/>
</dbReference>
<gene>
    <name evidence="3" type="ORF">OsJ_27280</name>
</gene>
<name>B9G0V0_ORYSJ</name>
<feature type="region of interest" description="Disordered" evidence="1">
    <location>
        <begin position="1"/>
        <end position="94"/>
    </location>
</feature>
<sequence>MASSKSLSFPVAAASKSLSFPAAAQSNKGTPAARKRIKSGGGAREKKENSGGAREEQGKDDSVGEEQVQRRRDGRRAAPRDRTNGDAGEANSRVSEHLPSALSIIGTRNYITALPPTFNTRYRIRVRTGTPQYQSLPAVGSARIQRSRIGTASNAAARSLVLSNEDDLALERELMMLNKPYVKSFKDSYGVVFDCVDIYRQPAFDHPLLKNHKLQIPPRSYSKSLITHFGLQESCPDGTVPIRRTLKEDLLRARAFRGPLKPQKDQSFTPMSYTSTIPGQHFALLLINSEEGSKFQATGAVLEVYPLNVQQGQSSSAQILLVDDSSNAVSVIQSGWHVDPDRESDTQTRLVTYWTADDYHKTGCMNMLCPGFVLLSRTTSPGMVLTTGSIPLNMTKDIQTGNWQVVVGDEVVGYFPKEIINGMSGGTEVQMGGIVYASPGQKSPPMGNGIQPVHGGNYRAARFTWVAAQGARIANWTVARDVADINIYDATVTSSSGTGPEGAVFEYGGPGGQP</sequence>
<reference evidence="3" key="2">
    <citation type="submission" date="2008-12" db="EMBL/GenBank/DDBJ databases">
        <title>Improved gene annotation of the rice (Oryza sativa) genomes.</title>
        <authorList>
            <person name="Wang J."/>
            <person name="Li R."/>
            <person name="Fan W."/>
            <person name="Huang Q."/>
            <person name="Zhang J."/>
            <person name="Zhou Y."/>
            <person name="Hu Y."/>
            <person name="Zi S."/>
            <person name="Li J."/>
            <person name="Ni P."/>
            <person name="Zheng H."/>
            <person name="Zhang Y."/>
            <person name="Zhao M."/>
            <person name="Hao Q."/>
            <person name="McDermott J."/>
            <person name="Samudrala R."/>
            <person name="Kristiansen K."/>
            <person name="Wong G.K.-S."/>
        </authorList>
    </citation>
    <scope>NUCLEOTIDE SEQUENCE</scope>
</reference>
<dbReference type="PROSITE" id="PS52045">
    <property type="entry name" value="NEPROSIN_PEP_CD"/>
    <property type="match status" value="1"/>
</dbReference>
<dbReference type="PANTHER" id="PTHR31589:SF237">
    <property type="entry name" value="OS08G0411100 PROTEIN"/>
    <property type="match status" value="1"/>
</dbReference>
<dbReference type="Gene3D" id="3.90.1320.10">
    <property type="entry name" value="Outer-capsid protein sigma 3, large lobe"/>
    <property type="match status" value="1"/>
</dbReference>
<protein>
    <recommendedName>
        <fullName evidence="2">Neprosin PEP catalytic domain-containing protein</fullName>
    </recommendedName>
</protein>
<evidence type="ECO:0000256" key="1">
    <source>
        <dbReference type="SAM" id="MobiDB-lite"/>
    </source>
</evidence>
<evidence type="ECO:0000313" key="3">
    <source>
        <dbReference type="EMBL" id="EEE68667.1"/>
    </source>
</evidence>
<organism evidence="3">
    <name type="scientific">Oryza sativa subsp. japonica</name>
    <name type="common">Rice</name>
    <dbReference type="NCBI Taxonomy" id="39947"/>
    <lineage>
        <taxon>Eukaryota</taxon>
        <taxon>Viridiplantae</taxon>
        <taxon>Streptophyta</taxon>
        <taxon>Embryophyta</taxon>
        <taxon>Tracheophyta</taxon>
        <taxon>Spermatophyta</taxon>
        <taxon>Magnoliopsida</taxon>
        <taxon>Liliopsida</taxon>
        <taxon>Poales</taxon>
        <taxon>Poaceae</taxon>
        <taxon>BOP clade</taxon>
        <taxon>Oryzoideae</taxon>
        <taxon>Oryzeae</taxon>
        <taxon>Oryzinae</taxon>
        <taxon>Oryza</taxon>
        <taxon>Oryza sativa</taxon>
    </lineage>
</organism>
<dbReference type="InterPro" id="IPR025521">
    <property type="entry name" value="Neprosin_propep"/>
</dbReference>
<proteinExistence type="predicted"/>
<dbReference type="Pfam" id="PF14365">
    <property type="entry name" value="Neprosin_AP"/>
    <property type="match status" value="1"/>
</dbReference>
<accession>B9G0V0</accession>
<evidence type="ECO:0000259" key="2">
    <source>
        <dbReference type="PROSITE" id="PS52045"/>
    </source>
</evidence>
<reference evidence="3" key="1">
    <citation type="journal article" date="2005" name="PLoS Biol.">
        <title>The genomes of Oryza sativa: a history of duplications.</title>
        <authorList>
            <person name="Yu J."/>
            <person name="Wang J."/>
            <person name="Lin W."/>
            <person name="Li S."/>
            <person name="Li H."/>
            <person name="Zhou J."/>
            <person name="Ni P."/>
            <person name="Dong W."/>
            <person name="Hu S."/>
            <person name="Zeng C."/>
            <person name="Zhang J."/>
            <person name="Zhang Y."/>
            <person name="Li R."/>
            <person name="Xu Z."/>
            <person name="Li S."/>
            <person name="Li X."/>
            <person name="Zheng H."/>
            <person name="Cong L."/>
            <person name="Lin L."/>
            <person name="Yin J."/>
            <person name="Geng J."/>
            <person name="Li G."/>
            <person name="Shi J."/>
            <person name="Liu J."/>
            <person name="Lv H."/>
            <person name="Li J."/>
            <person name="Wang J."/>
            <person name="Deng Y."/>
            <person name="Ran L."/>
            <person name="Shi X."/>
            <person name="Wang X."/>
            <person name="Wu Q."/>
            <person name="Li C."/>
            <person name="Ren X."/>
            <person name="Wang J."/>
            <person name="Wang X."/>
            <person name="Li D."/>
            <person name="Liu D."/>
            <person name="Zhang X."/>
            <person name="Ji Z."/>
            <person name="Zhao W."/>
            <person name="Sun Y."/>
            <person name="Zhang Z."/>
            <person name="Bao J."/>
            <person name="Han Y."/>
            <person name="Dong L."/>
            <person name="Ji J."/>
            <person name="Chen P."/>
            <person name="Wu S."/>
            <person name="Liu J."/>
            <person name="Xiao Y."/>
            <person name="Bu D."/>
            <person name="Tan J."/>
            <person name="Yang L."/>
            <person name="Ye C."/>
            <person name="Zhang J."/>
            <person name="Xu J."/>
            <person name="Zhou Y."/>
            <person name="Yu Y."/>
            <person name="Zhang B."/>
            <person name="Zhuang S."/>
            <person name="Wei H."/>
            <person name="Liu B."/>
            <person name="Lei M."/>
            <person name="Yu H."/>
            <person name="Li Y."/>
            <person name="Xu H."/>
            <person name="Wei S."/>
            <person name="He X."/>
            <person name="Fang L."/>
            <person name="Zhang Z."/>
            <person name="Zhang Y."/>
            <person name="Huang X."/>
            <person name="Su Z."/>
            <person name="Tong W."/>
            <person name="Li J."/>
            <person name="Tong Z."/>
            <person name="Li S."/>
            <person name="Ye J."/>
            <person name="Wang L."/>
            <person name="Fang L."/>
            <person name="Lei T."/>
            <person name="Chen C."/>
            <person name="Chen H."/>
            <person name="Xu Z."/>
            <person name="Li H."/>
            <person name="Huang H."/>
            <person name="Zhang F."/>
            <person name="Xu H."/>
            <person name="Li N."/>
            <person name="Zhao C."/>
            <person name="Li S."/>
            <person name="Dong L."/>
            <person name="Huang Y."/>
            <person name="Li L."/>
            <person name="Xi Y."/>
            <person name="Qi Q."/>
            <person name="Li W."/>
            <person name="Zhang B."/>
            <person name="Hu W."/>
            <person name="Zhang Y."/>
            <person name="Tian X."/>
            <person name="Jiao Y."/>
            <person name="Liang X."/>
            <person name="Jin J."/>
            <person name="Gao L."/>
            <person name="Zheng W."/>
            <person name="Hao B."/>
            <person name="Liu S."/>
            <person name="Wang W."/>
            <person name="Yuan L."/>
            <person name="Cao M."/>
            <person name="McDermott J."/>
            <person name="Samudrala R."/>
            <person name="Wang J."/>
            <person name="Wong G.K."/>
            <person name="Yang H."/>
        </authorList>
    </citation>
    <scope>NUCLEOTIDE SEQUENCE [LARGE SCALE GENOMIC DNA]</scope>
</reference>
<dbReference type="EMBL" id="CM000145">
    <property type="protein sequence ID" value="EEE68667.1"/>
    <property type="molecule type" value="Genomic_DNA"/>
</dbReference>
<dbReference type="Pfam" id="PF03080">
    <property type="entry name" value="Neprosin"/>
    <property type="match status" value="1"/>
</dbReference>
<dbReference type="Proteomes" id="UP000007752">
    <property type="component" value="Chromosome 8"/>
</dbReference>
<feature type="domain" description="Neprosin PEP catalytic" evidence="2">
    <location>
        <begin position="275"/>
        <end position="514"/>
    </location>
</feature>
<dbReference type="InterPro" id="IPR004314">
    <property type="entry name" value="Neprosin"/>
</dbReference>